<dbReference type="InterPro" id="IPR001245">
    <property type="entry name" value="Ser-Thr/Tyr_kinase_cat_dom"/>
</dbReference>
<dbReference type="PANTHER" id="PTHR46146:SF23">
    <property type="entry name" value="PROTEIN KINASE DOMAIN-CONTAINING PROTEIN"/>
    <property type="match status" value="1"/>
</dbReference>
<protein>
    <recommendedName>
        <fullName evidence="9">Protein kinase domain-containing protein</fullName>
    </recommendedName>
</protein>
<dbReference type="GO" id="GO:0005524">
    <property type="term" value="F:ATP binding"/>
    <property type="evidence" value="ECO:0007669"/>
    <property type="project" value="UniProtKB-UniRule"/>
</dbReference>
<dbReference type="Gene3D" id="3.30.200.20">
    <property type="entry name" value="Phosphorylase Kinase, domain 1"/>
    <property type="match status" value="1"/>
</dbReference>
<dbReference type="GO" id="GO:0004674">
    <property type="term" value="F:protein serine/threonine kinase activity"/>
    <property type="evidence" value="ECO:0007669"/>
    <property type="project" value="UniProtKB-KW"/>
</dbReference>
<evidence type="ECO:0000256" key="7">
    <source>
        <dbReference type="RuleBase" id="RU000304"/>
    </source>
</evidence>
<dbReference type="PROSITE" id="PS00107">
    <property type="entry name" value="PROTEIN_KINASE_ATP"/>
    <property type="match status" value="1"/>
</dbReference>
<evidence type="ECO:0000313" key="11">
    <source>
        <dbReference type="Proteomes" id="UP001632038"/>
    </source>
</evidence>
<dbReference type="SUPFAM" id="SSF56112">
    <property type="entry name" value="Protein kinase-like (PK-like)"/>
    <property type="match status" value="1"/>
</dbReference>
<evidence type="ECO:0000256" key="8">
    <source>
        <dbReference type="SAM" id="MobiDB-lite"/>
    </source>
</evidence>
<keyword evidence="1 7" id="KW-0723">Serine/threonine-protein kinase</keyword>
<accession>A0ABD3EE34</accession>
<keyword evidence="2" id="KW-0808">Transferase</keyword>
<feature type="domain" description="Protein kinase" evidence="9">
    <location>
        <begin position="52"/>
        <end position="322"/>
    </location>
</feature>
<dbReference type="InterPro" id="IPR017441">
    <property type="entry name" value="Protein_kinase_ATP_BS"/>
</dbReference>
<dbReference type="PROSITE" id="PS00108">
    <property type="entry name" value="PROTEIN_KINASE_ST"/>
    <property type="match status" value="1"/>
</dbReference>
<dbReference type="SMART" id="SM00220">
    <property type="entry name" value="S_TKc"/>
    <property type="match status" value="1"/>
</dbReference>
<keyword evidence="4" id="KW-0418">Kinase</keyword>
<keyword evidence="5 6" id="KW-0067">ATP-binding</keyword>
<dbReference type="InterPro" id="IPR011009">
    <property type="entry name" value="Kinase-like_dom_sf"/>
</dbReference>
<evidence type="ECO:0000256" key="3">
    <source>
        <dbReference type="ARBA" id="ARBA00022741"/>
    </source>
</evidence>
<evidence type="ECO:0000256" key="2">
    <source>
        <dbReference type="ARBA" id="ARBA00022679"/>
    </source>
</evidence>
<evidence type="ECO:0000256" key="1">
    <source>
        <dbReference type="ARBA" id="ARBA00022527"/>
    </source>
</evidence>
<keyword evidence="3 6" id="KW-0547">Nucleotide-binding</keyword>
<comment type="caution">
    <text evidence="10">The sequence shown here is derived from an EMBL/GenBank/DDBJ whole genome shotgun (WGS) entry which is preliminary data.</text>
</comment>
<evidence type="ECO:0000256" key="5">
    <source>
        <dbReference type="ARBA" id="ARBA00022840"/>
    </source>
</evidence>
<name>A0ABD3EE34_9LAMI</name>
<dbReference type="Pfam" id="PF07714">
    <property type="entry name" value="PK_Tyr_Ser-Thr"/>
    <property type="match status" value="1"/>
</dbReference>
<organism evidence="10 11">
    <name type="scientific">Castilleja foliolosa</name>
    <dbReference type="NCBI Taxonomy" id="1961234"/>
    <lineage>
        <taxon>Eukaryota</taxon>
        <taxon>Viridiplantae</taxon>
        <taxon>Streptophyta</taxon>
        <taxon>Embryophyta</taxon>
        <taxon>Tracheophyta</taxon>
        <taxon>Spermatophyta</taxon>
        <taxon>Magnoliopsida</taxon>
        <taxon>eudicotyledons</taxon>
        <taxon>Gunneridae</taxon>
        <taxon>Pentapetalae</taxon>
        <taxon>asterids</taxon>
        <taxon>lamiids</taxon>
        <taxon>Lamiales</taxon>
        <taxon>Orobanchaceae</taxon>
        <taxon>Pedicularideae</taxon>
        <taxon>Castillejinae</taxon>
        <taxon>Castilleja</taxon>
    </lineage>
</organism>
<dbReference type="PANTHER" id="PTHR46146">
    <property type="entry name" value="SERINE/THREONINE-PROTEIN KINASE-LIKE PROTEIN CCR4"/>
    <property type="match status" value="1"/>
</dbReference>
<proteinExistence type="inferred from homology"/>
<sequence>MGLFSCNAESAIATCGSYELLTKKTRKAAAGKRPGEITKFNFTDLDTATNGFSPENLLGQGSYGSVYKARIHRINLIAAVKKTKRNLDSTAADNEVEILSRIYHPCLVNLLGFGLDPGRRKLIVVEYMPHGSLYELLHGSSKPPGWVKRVRFAVQIALAVHFLHSSNPPIIHRDIKSSNVLIDAGFHCRVSDFGLALRGHVEDVKVRSTPPAGTLGYLDPGYLAPGDLSPKSDVFSFGILLLEIITGRKAIDFDYSPSSVIDWAVPAIKSDDFEAICDPRIGLPEDSEYLRRMAVLAAKCVRSTAEKRPGMAEALECLKSVYKGIKQKTQMCGSLRRRVGEGSRACKYEPLDDSVDVVRSTRRNGKVSSAASVEPTDDMIGDRVGRSKSMGTAGGIKLVPADNSYGQVNERRVGLNMRMTKSRSMGIMQSKRLVNSNGAVVRSRTWARNLEESKLLIEFR</sequence>
<evidence type="ECO:0000259" key="9">
    <source>
        <dbReference type="PROSITE" id="PS50011"/>
    </source>
</evidence>
<dbReference type="InterPro" id="IPR008271">
    <property type="entry name" value="Ser/Thr_kinase_AS"/>
</dbReference>
<dbReference type="EMBL" id="JAVIJP010000005">
    <property type="protein sequence ID" value="KAL3652593.1"/>
    <property type="molecule type" value="Genomic_DNA"/>
</dbReference>
<feature type="region of interest" description="Disordered" evidence="8">
    <location>
        <begin position="362"/>
        <end position="384"/>
    </location>
</feature>
<keyword evidence="11" id="KW-1185">Reference proteome</keyword>
<comment type="similarity">
    <text evidence="7">Belongs to the protein kinase superfamily.</text>
</comment>
<dbReference type="PROSITE" id="PS50011">
    <property type="entry name" value="PROTEIN_KINASE_DOM"/>
    <property type="match status" value="1"/>
</dbReference>
<evidence type="ECO:0000256" key="4">
    <source>
        <dbReference type="ARBA" id="ARBA00022777"/>
    </source>
</evidence>
<dbReference type="Proteomes" id="UP001632038">
    <property type="component" value="Unassembled WGS sequence"/>
</dbReference>
<dbReference type="AlphaFoldDB" id="A0ABD3EE34"/>
<evidence type="ECO:0000313" key="10">
    <source>
        <dbReference type="EMBL" id="KAL3652593.1"/>
    </source>
</evidence>
<dbReference type="InterPro" id="IPR000719">
    <property type="entry name" value="Prot_kinase_dom"/>
</dbReference>
<feature type="binding site" evidence="6">
    <location>
        <position position="82"/>
    </location>
    <ligand>
        <name>ATP</name>
        <dbReference type="ChEBI" id="CHEBI:30616"/>
    </ligand>
</feature>
<dbReference type="Gene3D" id="1.10.510.10">
    <property type="entry name" value="Transferase(Phosphotransferase) domain 1"/>
    <property type="match status" value="1"/>
</dbReference>
<reference evidence="11" key="1">
    <citation type="journal article" date="2024" name="IScience">
        <title>Strigolactones Initiate the Formation of Haustorium-like Structures in Castilleja.</title>
        <authorList>
            <person name="Buerger M."/>
            <person name="Peterson D."/>
            <person name="Chory J."/>
        </authorList>
    </citation>
    <scope>NUCLEOTIDE SEQUENCE [LARGE SCALE GENOMIC DNA]</scope>
</reference>
<gene>
    <name evidence="10" type="ORF">CASFOL_002274</name>
</gene>
<evidence type="ECO:0000256" key="6">
    <source>
        <dbReference type="PROSITE-ProRule" id="PRU10141"/>
    </source>
</evidence>